<evidence type="ECO:0000313" key="2">
    <source>
        <dbReference type="Proteomes" id="UP000266723"/>
    </source>
</evidence>
<dbReference type="Proteomes" id="UP000266723">
    <property type="component" value="Unassembled WGS sequence"/>
</dbReference>
<sequence length="79" mass="8407">MFSQIPTQEGLSHHGVGTGASSLIKEKLGFGDGERMVDSVQESSVDEPEPMLLEDVVGCVLQAVAGFDHSLILVSDCLY</sequence>
<name>A0ABQ7DTU7_BRACR</name>
<accession>A0ABQ7DTU7</accession>
<proteinExistence type="predicted"/>
<dbReference type="EMBL" id="QGKV02000649">
    <property type="protein sequence ID" value="KAF3580956.1"/>
    <property type="molecule type" value="Genomic_DNA"/>
</dbReference>
<protein>
    <submittedName>
        <fullName evidence="1">Uncharacterized protein</fullName>
    </submittedName>
</protein>
<keyword evidence="2" id="KW-1185">Reference proteome</keyword>
<organism evidence="1 2">
    <name type="scientific">Brassica cretica</name>
    <name type="common">Mustard</name>
    <dbReference type="NCBI Taxonomy" id="69181"/>
    <lineage>
        <taxon>Eukaryota</taxon>
        <taxon>Viridiplantae</taxon>
        <taxon>Streptophyta</taxon>
        <taxon>Embryophyta</taxon>
        <taxon>Tracheophyta</taxon>
        <taxon>Spermatophyta</taxon>
        <taxon>Magnoliopsida</taxon>
        <taxon>eudicotyledons</taxon>
        <taxon>Gunneridae</taxon>
        <taxon>Pentapetalae</taxon>
        <taxon>rosids</taxon>
        <taxon>malvids</taxon>
        <taxon>Brassicales</taxon>
        <taxon>Brassicaceae</taxon>
        <taxon>Brassiceae</taxon>
        <taxon>Brassica</taxon>
    </lineage>
</organism>
<gene>
    <name evidence="1" type="ORF">DY000_02033389</name>
</gene>
<comment type="caution">
    <text evidence="1">The sequence shown here is derived from an EMBL/GenBank/DDBJ whole genome shotgun (WGS) entry which is preliminary data.</text>
</comment>
<evidence type="ECO:0000313" key="1">
    <source>
        <dbReference type="EMBL" id="KAF3580956.1"/>
    </source>
</evidence>
<reference evidence="1 2" key="1">
    <citation type="journal article" date="2020" name="BMC Genomics">
        <title>Intraspecific diversification of the crop wild relative Brassica cretica Lam. using demographic model selection.</title>
        <authorList>
            <person name="Kioukis A."/>
            <person name="Michalopoulou V.A."/>
            <person name="Briers L."/>
            <person name="Pirintsos S."/>
            <person name="Studholme D.J."/>
            <person name="Pavlidis P."/>
            <person name="Sarris P.F."/>
        </authorList>
    </citation>
    <scope>NUCLEOTIDE SEQUENCE [LARGE SCALE GENOMIC DNA]</scope>
    <source>
        <strain evidence="2">cv. PFS-1207/04</strain>
    </source>
</reference>